<dbReference type="RefSeq" id="WP_052751317.1">
    <property type="nucleotide sequence ID" value="NZ_JACKUJ010000046.1"/>
</dbReference>
<evidence type="ECO:0000313" key="3">
    <source>
        <dbReference type="Proteomes" id="UP000192327"/>
    </source>
</evidence>
<keyword evidence="3" id="KW-1185">Reference proteome</keyword>
<organism evidence="2 4">
    <name type="scientific">Mycolicibacter arupensis</name>
    <dbReference type="NCBI Taxonomy" id="342002"/>
    <lineage>
        <taxon>Bacteria</taxon>
        <taxon>Bacillati</taxon>
        <taxon>Actinomycetota</taxon>
        <taxon>Actinomycetes</taxon>
        <taxon>Mycobacteriales</taxon>
        <taxon>Mycobacteriaceae</taxon>
        <taxon>Mycolicibacter</taxon>
    </lineage>
</organism>
<gene>
    <name evidence="1" type="ORF">BST15_17565</name>
    <name evidence="2" type="ORF">E6Q54_14660</name>
</gene>
<name>A0A5C7XY95_9MYCO</name>
<proteinExistence type="predicted"/>
<dbReference type="AlphaFoldDB" id="A0A5C7XY95"/>
<dbReference type="Proteomes" id="UP000192327">
    <property type="component" value="Unassembled WGS sequence"/>
</dbReference>
<reference evidence="2 4" key="2">
    <citation type="submission" date="2018-09" db="EMBL/GenBank/DDBJ databases">
        <title>Metagenome Assembled Genomes from an Advanced Water Purification Facility.</title>
        <authorList>
            <person name="Stamps B.W."/>
            <person name="Spear J.R."/>
        </authorList>
    </citation>
    <scope>NUCLEOTIDE SEQUENCE [LARGE SCALE GENOMIC DNA]</scope>
    <source>
        <strain evidence="2">Bin_29_2</strain>
    </source>
</reference>
<protein>
    <submittedName>
        <fullName evidence="2">Uncharacterized protein</fullName>
    </submittedName>
</protein>
<evidence type="ECO:0000313" key="4">
    <source>
        <dbReference type="Proteomes" id="UP000321797"/>
    </source>
</evidence>
<comment type="caution">
    <text evidence="2">The sequence shown here is derived from an EMBL/GenBank/DDBJ whole genome shotgun (WGS) entry which is preliminary data.</text>
</comment>
<dbReference type="EMBL" id="MVHH01000050">
    <property type="protein sequence ID" value="OQZ93680.1"/>
    <property type="molecule type" value="Genomic_DNA"/>
</dbReference>
<evidence type="ECO:0000313" key="2">
    <source>
        <dbReference type="EMBL" id="TXI54441.1"/>
    </source>
</evidence>
<dbReference type="EMBL" id="SSGD01000085">
    <property type="protein sequence ID" value="TXI54441.1"/>
    <property type="molecule type" value="Genomic_DNA"/>
</dbReference>
<dbReference type="OrthoDB" id="4764741at2"/>
<evidence type="ECO:0000313" key="1">
    <source>
        <dbReference type="EMBL" id="OQZ93680.1"/>
    </source>
</evidence>
<sequence length="129" mass="14080">MDDIDIPQPNPALTAILASPRMFELVRQRTEVAKVAWQAIVAKRSRRLAASARVTVGIGGKNNDRPVGRLTVGDGLGYGASHEFGHRTSRSTASGRFVADNGKRRRGVRRGKVKGAKELKTVLRSMRSM</sequence>
<dbReference type="Proteomes" id="UP000321797">
    <property type="component" value="Unassembled WGS sequence"/>
</dbReference>
<reference evidence="1 3" key="1">
    <citation type="submission" date="2016-12" db="EMBL/GenBank/DDBJ databases">
        <title>The new phylogeny of genus Mycobacterium.</title>
        <authorList>
            <person name="Tortoli E."/>
            <person name="Trovato A."/>
            <person name="Cirillo D.M."/>
        </authorList>
    </citation>
    <scope>NUCLEOTIDE SEQUENCE [LARGE SCALE GENOMIC DNA]</scope>
    <source>
        <strain evidence="1 3">DSM 44942</strain>
    </source>
</reference>
<accession>A0A5C7XY95</accession>